<dbReference type="InterPro" id="IPR011990">
    <property type="entry name" value="TPR-like_helical_dom_sf"/>
</dbReference>
<dbReference type="AlphaFoldDB" id="A0A1G7HWN4"/>
<keyword evidence="2" id="KW-1133">Transmembrane helix</keyword>
<sequence>MKNKIYSNNITLIRHNILLFCVLFSYSFLSAQSYYTPKRIDSLITSNEKPNDWSLEKNIDFLTNVYRESEKLHYEKGMYRCLIQISNWYMMKAQYKKALPYFEKIENLTLNNPDNLKYKIMALQSKSFAFTNLGLYDDAHVAIDESIRQANMISDSETKFKLLGSGFDLKSALYIELKMPQDSVLFYLKKSAAQYKQIKNTSERTNLLNAAYINISTSFFNAKKLDSAMYYSRKAINSKQLSKEAKSPVFQTLAQIYREKNNWDSAFYYYKQAEAISAKLGNPLDLKSIYQTLTEMYDRSGDKENALLYAKKYSHLSDSLNIINKQSAAIANKNIKEDLQEKNASQQKRLYKIIVSIIVMLIFISLLLLYIFRNYDKEKKSQKEKKSIIEEKTKELEKLQSKMNDSFDEVVALAKNNDSAFLGRFKEVYPDFCNKLQQVYPDILNSELTFCAYLKLNFSTKEIATYTFTAIKSVQNRKNRLRKRLNIPSDEDIYIWIDKL</sequence>
<dbReference type="STRING" id="454006.SAMN05421825_0923"/>
<gene>
    <name evidence="3" type="ORF">SAMN05421825_0923</name>
</gene>
<dbReference type="GO" id="GO:0006355">
    <property type="term" value="P:regulation of DNA-templated transcription"/>
    <property type="evidence" value="ECO:0007669"/>
    <property type="project" value="InterPro"/>
</dbReference>
<proteinExistence type="predicted"/>
<dbReference type="GO" id="GO:0003677">
    <property type="term" value="F:DNA binding"/>
    <property type="evidence" value="ECO:0007669"/>
    <property type="project" value="InterPro"/>
</dbReference>
<dbReference type="OrthoDB" id="1017207at2"/>
<protein>
    <submittedName>
        <fullName evidence="3">Uncharacterized protein</fullName>
    </submittedName>
</protein>
<dbReference type="SUPFAM" id="SSF48452">
    <property type="entry name" value="TPR-like"/>
    <property type="match status" value="1"/>
</dbReference>
<dbReference type="InterPro" id="IPR016032">
    <property type="entry name" value="Sig_transdc_resp-reg_C-effctor"/>
</dbReference>
<keyword evidence="2" id="KW-0812">Transmembrane</keyword>
<evidence type="ECO:0000256" key="1">
    <source>
        <dbReference type="SAM" id="Coils"/>
    </source>
</evidence>
<dbReference type="SUPFAM" id="SSF46894">
    <property type="entry name" value="C-terminal effector domain of the bipartite response regulators"/>
    <property type="match status" value="1"/>
</dbReference>
<dbReference type="Proteomes" id="UP000199203">
    <property type="component" value="Unassembled WGS sequence"/>
</dbReference>
<keyword evidence="1" id="KW-0175">Coiled coil</keyword>
<accession>A0A1G7HWN4</accession>
<feature type="transmembrane region" description="Helical" evidence="2">
    <location>
        <begin position="350"/>
        <end position="372"/>
    </location>
</feature>
<reference evidence="4" key="1">
    <citation type="submission" date="2016-10" db="EMBL/GenBank/DDBJ databases">
        <authorList>
            <person name="Varghese N."/>
            <person name="Submissions S."/>
        </authorList>
    </citation>
    <scope>NUCLEOTIDE SEQUENCE [LARGE SCALE GENOMIC DNA]</scope>
    <source>
        <strain evidence="4">DSM 19684</strain>
    </source>
</reference>
<dbReference type="EMBL" id="FNBH01000001">
    <property type="protein sequence ID" value="SDF04921.1"/>
    <property type="molecule type" value="Genomic_DNA"/>
</dbReference>
<keyword evidence="4" id="KW-1185">Reference proteome</keyword>
<keyword evidence="2" id="KW-0472">Membrane</keyword>
<dbReference type="RefSeq" id="WP_089871738.1">
    <property type="nucleotide sequence ID" value="NZ_FNBH01000001.1"/>
</dbReference>
<evidence type="ECO:0000313" key="3">
    <source>
        <dbReference type="EMBL" id="SDF04921.1"/>
    </source>
</evidence>
<evidence type="ECO:0000313" key="4">
    <source>
        <dbReference type="Proteomes" id="UP000199203"/>
    </source>
</evidence>
<feature type="coiled-coil region" evidence="1">
    <location>
        <begin position="379"/>
        <end position="416"/>
    </location>
</feature>
<name>A0A1G7HWN4_9FLAO</name>
<organism evidence="3 4">
    <name type="scientific">Epilithonimonas hungarica</name>
    <dbReference type="NCBI Taxonomy" id="454006"/>
    <lineage>
        <taxon>Bacteria</taxon>
        <taxon>Pseudomonadati</taxon>
        <taxon>Bacteroidota</taxon>
        <taxon>Flavobacteriia</taxon>
        <taxon>Flavobacteriales</taxon>
        <taxon>Weeksellaceae</taxon>
        <taxon>Chryseobacterium group</taxon>
        <taxon>Epilithonimonas</taxon>
    </lineage>
</organism>
<evidence type="ECO:0000256" key="2">
    <source>
        <dbReference type="SAM" id="Phobius"/>
    </source>
</evidence>
<dbReference type="Gene3D" id="1.25.40.10">
    <property type="entry name" value="Tetratricopeptide repeat domain"/>
    <property type="match status" value="2"/>
</dbReference>